<dbReference type="InterPro" id="IPR036188">
    <property type="entry name" value="FAD/NAD-bd_sf"/>
</dbReference>
<evidence type="ECO:0000256" key="10">
    <source>
        <dbReference type="ARBA" id="ARBA00023244"/>
    </source>
</evidence>
<evidence type="ECO:0000256" key="12">
    <source>
        <dbReference type="SAM" id="MobiDB-lite"/>
    </source>
</evidence>
<reference evidence="14 15" key="1">
    <citation type="journal article" date="2024" name="IMA Fungus">
        <title>IMA Genome - F19 : A genome assembly and annotation guide to empower mycologists, including annotated draft genome sequences of Ceratocystis pirilliformis, Diaporthe australafricana, Fusarium ophioides, Paecilomyces lecythidis, and Sporothrix stenoceras.</title>
        <authorList>
            <person name="Aylward J."/>
            <person name="Wilson A.M."/>
            <person name="Visagie C.M."/>
            <person name="Spraker J."/>
            <person name="Barnes I."/>
            <person name="Buitendag C."/>
            <person name="Ceriani C."/>
            <person name="Del Mar Angel L."/>
            <person name="du Plessis D."/>
            <person name="Fuchs T."/>
            <person name="Gasser K."/>
            <person name="Kramer D."/>
            <person name="Li W."/>
            <person name="Munsamy K."/>
            <person name="Piso A."/>
            <person name="Price J.L."/>
            <person name="Sonnekus B."/>
            <person name="Thomas C."/>
            <person name="van der Nest A."/>
            <person name="van Dijk A."/>
            <person name="van Heerden A."/>
            <person name="van Vuuren N."/>
            <person name="Yilmaz N."/>
            <person name="Duong T.A."/>
            <person name="van der Merwe N.A."/>
            <person name="Wingfield M.J."/>
            <person name="Wingfield B.D."/>
        </authorList>
    </citation>
    <scope>NUCLEOTIDE SEQUENCE [LARGE SCALE GENOMIC DNA]</scope>
    <source>
        <strain evidence="14 15">CMW 12675</strain>
    </source>
</reference>
<comment type="function">
    <text evidence="2">Catalyzes the 6-electron oxidation of protoporphyrinogen-IX to form protoporphyrin-IX.</text>
</comment>
<dbReference type="InterPro" id="IPR002937">
    <property type="entry name" value="Amino_oxidase"/>
</dbReference>
<evidence type="ECO:0000256" key="9">
    <source>
        <dbReference type="ARBA" id="ARBA00023133"/>
    </source>
</evidence>
<dbReference type="EMBL" id="JAWDJO010000176">
    <property type="protein sequence ID" value="KAL1890687.1"/>
    <property type="molecule type" value="Genomic_DNA"/>
</dbReference>
<sequence>MRAAQLARAPLRRLVSHPGLRPIPGTCYRLALPHLPGTSLASIARSSPSFSTVRSSFPALALSKASEAEHRRQEERKLEEEEEEEEEIEDDEYDEDEDHHSYMDRHYGQLSELSETPKTIGILGGGITGLSTAYYLARENPDMKITIFEASDRLGGWMNTHTAVDPDTEMPVYIENGPKTLRSLTSTPTRADDYVLADMLISLGVHPCVTYPGAKFVLDARPNESQEDDEYQISHLLRIPPPLLMKQLLHPAWKGWAKSVLAFWILMLKVRFGLVKPPTTSEDMTVAEWLRSLGIGKEHNAPMLESMLSAMAHGIYGGDIEKLSVQSFLSTRFFQLYRQNQPNESRMIPVQDLQIMQELGDDQAVVDYIKYMGLGESLVFPGGMQTLIGALENALKTQPNITILKNEKATLLEFDKENDNMKVKSASQTTGTTMERTFDKVVSTIFSSQLASIVPCDEKSGISCLPTLQGQKAVSVLNVCFYFDRKLDLPHDYTGVLPLPSVKGPVLGVFVDSNLQGPNTETHIRAHEAPGTKLSVLVGGHHWQRFSRQELDTMQTMGEDKARQFLRNFLSISETPTITHSFVAHECIPQHYKGHRATMADAHWDLMENFKGRLAVAGGSYTSIGVLPSIRAGYCIAQQITNFSEADAPEYDYTGLTGLAQFIREEQFADVEDEALAKFGKKTQYTVQDPDALERFKHLVSKISSSPVAK</sequence>
<keyword evidence="7" id="KW-0274">FAD</keyword>
<evidence type="ECO:0000259" key="13">
    <source>
        <dbReference type="Pfam" id="PF01593"/>
    </source>
</evidence>
<dbReference type="SUPFAM" id="SSF51905">
    <property type="entry name" value="FAD/NAD(P)-binding domain"/>
    <property type="match status" value="1"/>
</dbReference>
<dbReference type="InterPro" id="IPR050464">
    <property type="entry name" value="Zeta_carotene_desat/Oxidored"/>
</dbReference>
<dbReference type="InterPro" id="IPR004572">
    <property type="entry name" value="Protoporphyrinogen_oxidase"/>
</dbReference>
<evidence type="ECO:0000313" key="15">
    <source>
        <dbReference type="Proteomes" id="UP001583280"/>
    </source>
</evidence>
<keyword evidence="15" id="KW-1185">Reference proteome</keyword>
<evidence type="ECO:0000256" key="6">
    <source>
        <dbReference type="ARBA" id="ARBA00022630"/>
    </source>
</evidence>
<comment type="caution">
    <text evidence="14">The sequence shown here is derived from an EMBL/GenBank/DDBJ whole genome shotgun (WGS) entry which is preliminary data.</text>
</comment>
<evidence type="ECO:0000313" key="14">
    <source>
        <dbReference type="EMBL" id="KAL1890687.1"/>
    </source>
</evidence>
<evidence type="ECO:0000256" key="8">
    <source>
        <dbReference type="ARBA" id="ARBA00023002"/>
    </source>
</evidence>
<feature type="compositionally biased region" description="Acidic residues" evidence="12">
    <location>
        <begin position="80"/>
        <end position="97"/>
    </location>
</feature>
<comment type="similarity">
    <text evidence="4">Belongs to the protoporphyrinogen/coproporphyrinogen oxidase family. Protoporphyrinogen oxidase subfamily.</text>
</comment>
<dbReference type="PANTHER" id="PTHR42923:SF3">
    <property type="entry name" value="PROTOPORPHYRINOGEN OXIDASE"/>
    <property type="match status" value="1"/>
</dbReference>
<dbReference type="Proteomes" id="UP001583280">
    <property type="component" value="Unassembled WGS sequence"/>
</dbReference>
<evidence type="ECO:0000256" key="7">
    <source>
        <dbReference type="ARBA" id="ARBA00022827"/>
    </source>
</evidence>
<keyword evidence="9" id="KW-0350">Heme biosynthesis</keyword>
<feature type="region of interest" description="Disordered" evidence="12">
    <location>
        <begin position="61"/>
        <end position="97"/>
    </location>
</feature>
<evidence type="ECO:0000256" key="4">
    <source>
        <dbReference type="ARBA" id="ARBA00010551"/>
    </source>
</evidence>
<comment type="pathway">
    <text evidence="3">Porphyrin-containing compound metabolism; protoporphyrin-IX biosynthesis; protoporphyrin-IX from protoporphyrinogen-IX: step 1/1.</text>
</comment>
<evidence type="ECO:0000256" key="2">
    <source>
        <dbReference type="ARBA" id="ARBA00002600"/>
    </source>
</evidence>
<name>A0ABR3YRI2_9PEZI</name>
<proteinExistence type="inferred from homology"/>
<dbReference type="PANTHER" id="PTHR42923">
    <property type="entry name" value="PROTOPORPHYRINOGEN OXIDASE"/>
    <property type="match status" value="1"/>
</dbReference>
<comment type="catalytic activity">
    <reaction evidence="11">
        <text>protoporphyrinogen IX + 3 O2 = protoporphyrin IX + 3 H2O2</text>
        <dbReference type="Rhea" id="RHEA:25576"/>
        <dbReference type="ChEBI" id="CHEBI:15379"/>
        <dbReference type="ChEBI" id="CHEBI:16240"/>
        <dbReference type="ChEBI" id="CHEBI:57306"/>
        <dbReference type="ChEBI" id="CHEBI:57307"/>
        <dbReference type="EC" id="1.3.3.4"/>
    </reaction>
</comment>
<evidence type="ECO:0000256" key="3">
    <source>
        <dbReference type="ARBA" id="ARBA00005073"/>
    </source>
</evidence>
<keyword evidence="10" id="KW-0627">Porphyrin biosynthesis</keyword>
<evidence type="ECO:0000256" key="11">
    <source>
        <dbReference type="ARBA" id="ARBA00047554"/>
    </source>
</evidence>
<dbReference type="NCBIfam" id="TIGR00562">
    <property type="entry name" value="proto_IX_ox"/>
    <property type="match status" value="1"/>
</dbReference>
<protein>
    <recommendedName>
        <fullName evidence="5">protoporphyrinogen oxidase</fullName>
        <ecNumber evidence="5">1.3.3.4</ecNumber>
    </recommendedName>
</protein>
<dbReference type="EC" id="1.3.3.4" evidence="5"/>
<evidence type="ECO:0000256" key="1">
    <source>
        <dbReference type="ARBA" id="ARBA00001974"/>
    </source>
</evidence>
<keyword evidence="8" id="KW-0560">Oxidoreductase</keyword>
<accession>A0ABR3YRI2</accession>
<evidence type="ECO:0000256" key="5">
    <source>
        <dbReference type="ARBA" id="ARBA00012867"/>
    </source>
</evidence>
<comment type="cofactor">
    <cofactor evidence="1">
        <name>FAD</name>
        <dbReference type="ChEBI" id="CHEBI:57692"/>
    </cofactor>
</comment>
<gene>
    <name evidence="14" type="primary">HEM14</name>
    <name evidence="14" type="ORF">Cpir12675_005288</name>
</gene>
<organism evidence="14 15">
    <name type="scientific">Ceratocystis pirilliformis</name>
    <dbReference type="NCBI Taxonomy" id="259994"/>
    <lineage>
        <taxon>Eukaryota</taxon>
        <taxon>Fungi</taxon>
        <taxon>Dikarya</taxon>
        <taxon>Ascomycota</taxon>
        <taxon>Pezizomycotina</taxon>
        <taxon>Sordariomycetes</taxon>
        <taxon>Hypocreomycetidae</taxon>
        <taxon>Microascales</taxon>
        <taxon>Ceratocystidaceae</taxon>
        <taxon>Ceratocystis</taxon>
    </lineage>
</organism>
<feature type="compositionally biased region" description="Basic and acidic residues" evidence="12">
    <location>
        <begin position="66"/>
        <end position="79"/>
    </location>
</feature>
<feature type="domain" description="Amine oxidase" evidence="13">
    <location>
        <begin position="127"/>
        <end position="551"/>
    </location>
</feature>
<dbReference type="Gene3D" id="3.50.50.60">
    <property type="entry name" value="FAD/NAD(P)-binding domain"/>
    <property type="match status" value="1"/>
</dbReference>
<dbReference type="Pfam" id="PF01593">
    <property type="entry name" value="Amino_oxidase"/>
    <property type="match status" value="1"/>
</dbReference>
<keyword evidence="6" id="KW-0285">Flavoprotein</keyword>
<dbReference type="SUPFAM" id="SSF54373">
    <property type="entry name" value="FAD-linked reductases, C-terminal domain"/>
    <property type="match status" value="1"/>
</dbReference>